<dbReference type="EMBL" id="JAAVLW010000005">
    <property type="protein sequence ID" value="NOJ47824.1"/>
    <property type="molecule type" value="Genomic_DNA"/>
</dbReference>
<sequence>MTAIASSALVSLVVLAALLFVIYGPWQWVCTDFARQRLFEARDHIFDMAADGRLNFKSQDYRVIRRSLEMNIRFAHDLTLPNFLFLAIARKRRPGEMSDLHRAIENLPLEVRSEVKKIVHDGMKILILMMIFKSPVAIITIGPAIVASLLIDGCRKQAARAVKVSSALIQVEAENAPSAFVTGGAH</sequence>
<accession>A0A7Y4H5Q3</accession>
<keyword evidence="1" id="KW-0812">Transmembrane</keyword>
<gene>
    <name evidence="2" type="ORF">HCN50_16480</name>
</gene>
<evidence type="ECO:0000313" key="2">
    <source>
        <dbReference type="EMBL" id="NOJ47824.1"/>
    </source>
</evidence>
<feature type="transmembrane region" description="Helical" evidence="1">
    <location>
        <begin position="6"/>
        <end position="26"/>
    </location>
</feature>
<feature type="transmembrane region" description="Helical" evidence="1">
    <location>
        <begin position="125"/>
        <end position="151"/>
    </location>
</feature>
<proteinExistence type="predicted"/>
<protein>
    <submittedName>
        <fullName evidence="2">Uncharacterized protein</fullName>
    </submittedName>
</protein>
<keyword evidence="1" id="KW-0472">Membrane</keyword>
<dbReference type="AlphaFoldDB" id="A0A7Y4H5Q3"/>
<comment type="caution">
    <text evidence="2">The sequence shown here is derived from an EMBL/GenBank/DDBJ whole genome shotgun (WGS) entry which is preliminary data.</text>
</comment>
<name>A0A7Y4H5Q3_9BRAD</name>
<dbReference type="Proteomes" id="UP000528734">
    <property type="component" value="Unassembled WGS sequence"/>
</dbReference>
<evidence type="ECO:0000313" key="3">
    <source>
        <dbReference type="Proteomes" id="UP000528734"/>
    </source>
</evidence>
<keyword evidence="1" id="KW-1133">Transmembrane helix</keyword>
<evidence type="ECO:0000256" key="1">
    <source>
        <dbReference type="SAM" id="Phobius"/>
    </source>
</evidence>
<keyword evidence="3" id="KW-1185">Reference proteome</keyword>
<organism evidence="2 3">
    <name type="scientific">Bradyrhizobium archetypum</name>
    <dbReference type="NCBI Taxonomy" id="2721160"/>
    <lineage>
        <taxon>Bacteria</taxon>
        <taxon>Pseudomonadati</taxon>
        <taxon>Pseudomonadota</taxon>
        <taxon>Alphaproteobacteria</taxon>
        <taxon>Hyphomicrobiales</taxon>
        <taxon>Nitrobacteraceae</taxon>
        <taxon>Bradyrhizobium</taxon>
    </lineage>
</organism>
<reference evidence="2 3" key="1">
    <citation type="submission" date="2020-03" db="EMBL/GenBank/DDBJ databases">
        <title>Bradyrhizobium diversity isolated from nodules of Muelleranthus trifoliolatus.</title>
        <authorList>
            <person name="Klepa M."/>
            <person name="Helene L."/>
            <person name="Hungria M."/>
        </authorList>
    </citation>
    <scope>NUCLEOTIDE SEQUENCE [LARGE SCALE GENOMIC DNA]</scope>
    <source>
        <strain evidence="2 3">WSM 1744</strain>
    </source>
</reference>
<dbReference type="RefSeq" id="WP_171710726.1">
    <property type="nucleotide sequence ID" value="NZ_JAAVLW010000005.1"/>
</dbReference>